<organism evidence="7 8">
    <name type="scientific">Roseivirga seohaensis</name>
    <dbReference type="NCBI Taxonomy" id="1914963"/>
    <lineage>
        <taxon>Bacteria</taxon>
        <taxon>Pseudomonadati</taxon>
        <taxon>Bacteroidota</taxon>
        <taxon>Cytophagia</taxon>
        <taxon>Cytophagales</taxon>
        <taxon>Roseivirgaceae</taxon>
        <taxon>Roseivirga</taxon>
    </lineage>
</organism>
<dbReference type="Pfam" id="PF00924">
    <property type="entry name" value="MS_channel_2nd"/>
    <property type="match status" value="1"/>
</dbReference>
<dbReference type="PANTHER" id="PTHR30566">
    <property type="entry name" value="YNAI-RELATED MECHANOSENSITIVE ION CHANNEL"/>
    <property type="match status" value="1"/>
</dbReference>
<name>A0A150Y0J3_9BACT</name>
<comment type="caution">
    <text evidence="7">The sequence shown here is derived from an EMBL/GenBank/DDBJ whole genome shotgun (WGS) entry which is preliminary data.</text>
</comment>
<dbReference type="GO" id="GO:0016020">
    <property type="term" value="C:membrane"/>
    <property type="evidence" value="ECO:0007669"/>
    <property type="project" value="UniProtKB-SubCell"/>
</dbReference>
<dbReference type="RefSeq" id="WP_053223978.1">
    <property type="nucleotide sequence ID" value="NZ_LRPB01000023.1"/>
</dbReference>
<dbReference type="STRING" id="1914963.AWW67_05415"/>
<evidence type="ECO:0000256" key="1">
    <source>
        <dbReference type="ARBA" id="ARBA00004370"/>
    </source>
</evidence>
<dbReference type="InterPro" id="IPR006685">
    <property type="entry name" value="MscS_channel_2nd"/>
</dbReference>
<comment type="subcellular location">
    <subcellularLocation>
        <location evidence="1">Membrane</location>
    </subcellularLocation>
</comment>
<evidence type="ECO:0000256" key="3">
    <source>
        <dbReference type="ARBA" id="ARBA00022989"/>
    </source>
</evidence>
<reference evidence="7 8" key="1">
    <citation type="submission" date="2016-01" db="EMBL/GenBank/DDBJ databases">
        <title>Genome sequencing of Roseivirga seohaensis SW-152.</title>
        <authorList>
            <person name="Selvaratnam C."/>
            <person name="Thevarajoo S."/>
            <person name="Goh K.M."/>
            <person name="Ee R."/>
            <person name="Chan K.-G."/>
            <person name="Chong C.S."/>
        </authorList>
    </citation>
    <scope>NUCLEOTIDE SEQUENCE [LARGE SCALE GENOMIC DNA]</scope>
    <source>
        <strain evidence="7 8">SW-152</strain>
    </source>
</reference>
<dbReference type="PANTHER" id="PTHR30566:SF5">
    <property type="entry name" value="MECHANOSENSITIVE ION CHANNEL PROTEIN 1, MITOCHONDRIAL-RELATED"/>
    <property type="match status" value="1"/>
</dbReference>
<evidence type="ECO:0000256" key="4">
    <source>
        <dbReference type="ARBA" id="ARBA00023136"/>
    </source>
</evidence>
<evidence type="ECO:0000256" key="5">
    <source>
        <dbReference type="SAM" id="Phobius"/>
    </source>
</evidence>
<keyword evidence="4 5" id="KW-0472">Membrane</keyword>
<evidence type="ECO:0000313" key="7">
    <source>
        <dbReference type="EMBL" id="KYG84549.1"/>
    </source>
</evidence>
<dbReference type="GO" id="GO:0008381">
    <property type="term" value="F:mechanosensitive monoatomic ion channel activity"/>
    <property type="evidence" value="ECO:0007669"/>
    <property type="project" value="UniProtKB-ARBA"/>
</dbReference>
<protein>
    <recommendedName>
        <fullName evidence="6">Mechanosensitive ion channel MscS domain-containing protein</fullName>
    </recommendedName>
</protein>
<feature type="transmembrane region" description="Helical" evidence="5">
    <location>
        <begin position="61"/>
        <end position="82"/>
    </location>
</feature>
<feature type="domain" description="Mechanosensitive ion channel MscS" evidence="6">
    <location>
        <begin position="143"/>
        <end position="210"/>
    </location>
</feature>
<dbReference type="InterPro" id="IPR010920">
    <property type="entry name" value="LSM_dom_sf"/>
</dbReference>
<feature type="transmembrane region" description="Helical" evidence="5">
    <location>
        <begin position="23"/>
        <end position="41"/>
    </location>
</feature>
<dbReference type="InterPro" id="IPR023408">
    <property type="entry name" value="MscS_beta-dom_sf"/>
</dbReference>
<evidence type="ECO:0000259" key="6">
    <source>
        <dbReference type="Pfam" id="PF00924"/>
    </source>
</evidence>
<evidence type="ECO:0000313" key="8">
    <source>
        <dbReference type="Proteomes" id="UP000075663"/>
    </source>
</evidence>
<dbReference type="Gene3D" id="2.30.30.60">
    <property type="match status" value="1"/>
</dbReference>
<feature type="transmembrane region" description="Helical" evidence="5">
    <location>
        <begin position="94"/>
        <end position="120"/>
    </location>
</feature>
<dbReference type="SUPFAM" id="SSF50182">
    <property type="entry name" value="Sm-like ribonucleoproteins"/>
    <property type="match status" value="1"/>
</dbReference>
<dbReference type="AlphaFoldDB" id="A0A150Y0J3"/>
<gene>
    <name evidence="7" type="ORF">AWW67_05415</name>
</gene>
<proteinExistence type="predicted"/>
<dbReference type="Proteomes" id="UP000075663">
    <property type="component" value="Unassembled WGS sequence"/>
</dbReference>
<sequence>MIKTRVKANKPIDQAKKEGRRRLFFFLKFIVLVIILVWRFWLKPDFEEGSFFGTRIVPAVISYISGILLVSLGRILMVYFYLKRKKKGTDFKDNFILGINGISAILHVIILLFALLALFGLDAKEFFTSISIVAAAIAIISKDYIANTINGFILMFSNQLSLNDYIVIEEHSGRITDITLLNVVLLSDEDEIIYVPNTLLVTHNVVNTSKKNFKKLSFDFEMDRQTLGNPDDLEEYIIKALKSEFPSINLEKFSLRVFHILKDTVNLKLYITLDKKSKEMERAVWRFTNKTILNYAKENYVPLAQQ</sequence>
<keyword evidence="3 5" id="KW-1133">Transmembrane helix</keyword>
<feature type="transmembrane region" description="Helical" evidence="5">
    <location>
        <begin position="126"/>
        <end position="145"/>
    </location>
</feature>
<evidence type="ECO:0000256" key="2">
    <source>
        <dbReference type="ARBA" id="ARBA00022692"/>
    </source>
</evidence>
<dbReference type="EMBL" id="LRPB01000023">
    <property type="protein sequence ID" value="KYG84549.1"/>
    <property type="molecule type" value="Genomic_DNA"/>
</dbReference>
<accession>A0A150Y0J3</accession>
<keyword evidence="2 5" id="KW-0812">Transmembrane</keyword>